<feature type="transmembrane region" description="Helical" evidence="10">
    <location>
        <begin position="67"/>
        <end position="91"/>
    </location>
</feature>
<dbReference type="GO" id="GO:0009425">
    <property type="term" value="C:bacterial-type flagellum basal body"/>
    <property type="evidence" value="ECO:0007669"/>
    <property type="project" value="UniProtKB-SubCell"/>
</dbReference>
<evidence type="ECO:0000256" key="6">
    <source>
        <dbReference type="ARBA" id="ARBA00022989"/>
    </source>
</evidence>
<keyword evidence="6 10" id="KW-1133">Transmembrane helix</keyword>
<comment type="subcellular location">
    <subcellularLocation>
        <location evidence="10">Cell membrane</location>
        <topology evidence="10">Multi-pass membrane protein</topology>
    </subcellularLocation>
    <subcellularLocation>
        <location evidence="10">Bacterial flagellum basal body</location>
    </subcellularLocation>
</comment>
<dbReference type="RefSeq" id="WP_089271140.1">
    <property type="nucleotide sequence ID" value="NZ_FZOC01000001.1"/>
</dbReference>
<keyword evidence="11" id="KW-0966">Cell projection</keyword>
<comment type="function">
    <text evidence="1 10">Role in flagellar biosynthesis.</text>
</comment>
<feature type="transmembrane region" description="Helical" evidence="10">
    <location>
        <begin position="12"/>
        <end position="31"/>
    </location>
</feature>
<accession>A0A238XSV1</accession>
<evidence type="ECO:0000256" key="9">
    <source>
        <dbReference type="NCBIfam" id="TIGR01400"/>
    </source>
</evidence>
<proteinExistence type="inferred from homology"/>
<dbReference type="PANTHER" id="PTHR30065:SF1">
    <property type="entry name" value="SURFACE PRESENTATION OF ANTIGENS PROTEIN SPAR"/>
    <property type="match status" value="1"/>
</dbReference>
<keyword evidence="5 10" id="KW-0812">Transmembrane</keyword>
<keyword evidence="11" id="KW-0282">Flagellum</keyword>
<comment type="similarity">
    <text evidence="2 10">Belongs to the FliR/MopE/SpaR family.</text>
</comment>
<evidence type="ECO:0000313" key="12">
    <source>
        <dbReference type="Proteomes" id="UP000198324"/>
    </source>
</evidence>
<evidence type="ECO:0000256" key="3">
    <source>
        <dbReference type="ARBA" id="ARBA00021717"/>
    </source>
</evidence>
<dbReference type="Proteomes" id="UP000198324">
    <property type="component" value="Unassembled WGS sequence"/>
</dbReference>
<dbReference type="EMBL" id="FZOC01000001">
    <property type="protein sequence ID" value="SNR61648.1"/>
    <property type="molecule type" value="Genomic_DNA"/>
</dbReference>
<evidence type="ECO:0000256" key="1">
    <source>
        <dbReference type="ARBA" id="ARBA00002578"/>
    </source>
</evidence>
<keyword evidence="12" id="KW-1185">Reference proteome</keyword>
<evidence type="ECO:0000256" key="8">
    <source>
        <dbReference type="ARBA" id="ARBA00023143"/>
    </source>
</evidence>
<dbReference type="PANTHER" id="PTHR30065">
    <property type="entry name" value="FLAGELLAR BIOSYNTHETIC PROTEIN FLIR"/>
    <property type="match status" value="1"/>
</dbReference>
<dbReference type="InterPro" id="IPR002010">
    <property type="entry name" value="T3SS_IM_R"/>
</dbReference>
<dbReference type="GO" id="GO:0005886">
    <property type="term" value="C:plasma membrane"/>
    <property type="evidence" value="ECO:0007669"/>
    <property type="project" value="UniProtKB-SubCell"/>
</dbReference>
<feature type="transmembrane region" description="Helical" evidence="10">
    <location>
        <begin position="212"/>
        <end position="232"/>
    </location>
</feature>
<dbReference type="NCBIfam" id="TIGR01400">
    <property type="entry name" value="fliR"/>
    <property type="match status" value="1"/>
</dbReference>
<dbReference type="GO" id="GO:0006605">
    <property type="term" value="P:protein targeting"/>
    <property type="evidence" value="ECO:0007669"/>
    <property type="project" value="UniProtKB-UniRule"/>
</dbReference>
<evidence type="ECO:0000256" key="7">
    <source>
        <dbReference type="ARBA" id="ARBA00023136"/>
    </source>
</evidence>
<feature type="transmembrane region" description="Helical" evidence="10">
    <location>
        <begin position="127"/>
        <end position="146"/>
    </location>
</feature>
<keyword evidence="8 10" id="KW-0975">Bacterial flagellum</keyword>
<gene>
    <name evidence="11" type="ORF">SAMN04488503_0380</name>
</gene>
<keyword evidence="7 10" id="KW-0472">Membrane</keyword>
<dbReference type="InterPro" id="IPR006303">
    <property type="entry name" value="FliR"/>
</dbReference>
<feature type="transmembrane region" description="Helical" evidence="10">
    <location>
        <begin position="178"/>
        <end position="200"/>
    </location>
</feature>
<evidence type="ECO:0000256" key="5">
    <source>
        <dbReference type="ARBA" id="ARBA00022692"/>
    </source>
</evidence>
<organism evidence="11 12">
    <name type="scientific">Humidesulfovibrio mexicanus</name>
    <dbReference type="NCBI Taxonomy" id="147047"/>
    <lineage>
        <taxon>Bacteria</taxon>
        <taxon>Pseudomonadati</taxon>
        <taxon>Thermodesulfobacteriota</taxon>
        <taxon>Desulfovibrionia</taxon>
        <taxon>Desulfovibrionales</taxon>
        <taxon>Desulfovibrionaceae</taxon>
        <taxon>Humidesulfovibrio</taxon>
    </lineage>
</organism>
<dbReference type="Pfam" id="PF01311">
    <property type="entry name" value="Bac_export_1"/>
    <property type="match status" value="1"/>
</dbReference>
<dbReference type="OrthoDB" id="9797790at2"/>
<keyword evidence="11" id="KW-0969">Cilium</keyword>
<evidence type="ECO:0000256" key="2">
    <source>
        <dbReference type="ARBA" id="ARBA00009772"/>
    </source>
</evidence>
<sequence length="261" mass="28792">MDIFSFDPNMVLSFYLTLFRVSIVLFIMPFFGDTLPNTMKAALLLVLTLAIWPKLSFPGSAFPAHPFNIAIMFAGEIVLGMTLGCIVRMLIAAVQVGGAIINFQMGFSMVNSIDPLTGQQEPMTTHFIYMCTMLTFLTLNGHLHLIKALGASFDIVPPGGLFLSPQLMSEVMLFSKQMFILGVRIAAPVIMALFLVDLALALISRTAPQMNILIMGFPLKIAVGFLFLSFVMEMMSDYVTNFISAMDQVMLHLMRLGSKPI</sequence>
<name>A0A238XSV1_9BACT</name>
<evidence type="ECO:0000256" key="4">
    <source>
        <dbReference type="ARBA" id="ARBA00022475"/>
    </source>
</evidence>
<evidence type="ECO:0000313" key="11">
    <source>
        <dbReference type="EMBL" id="SNR61648.1"/>
    </source>
</evidence>
<feature type="transmembrane region" description="Helical" evidence="10">
    <location>
        <begin position="38"/>
        <end position="55"/>
    </location>
</feature>
<dbReference type="AlphaFoldDB" id="A0A238XSV1"/>
<reference evidence="11 12" key="1">
    <citation type="submission" date="2017-06" db="EMBL/GenBank/DDBJ databases">
        <authorList>
            <person name="Kim H.J."/>
            <person name="Triplett B.A."/>
        </authorList>
    </citation>
    <scope>NUCLEOTIDE SEQUENCE [LARGE SCALE GENOMIC DNA]</scope>
    <source>
        <strain evidence="11 12">DSM 13116</strain>
    </source>
</reference>
<protein>
    <recommendedName>
        <fullName evidence="3 9">Flagellar biosynthetic protein FliR</fullName>
    </recommendedName>
</protein>
<evidence type="ECO:0000256" key="10">
    <source>
        <dbReference type="RuleBase" id="RU362071"/>
    </source>
</evidence>
<dbReference type="PRINTS" id="PR00953">
    <property type="entry name" value="TYPE3IMRPROT"/>
</dbReference>
<dbReference type="GO" id="GO:0044780">
    <property type="term" value="P:bacterial-type flagellum assembly"/>
    <property type="evidence" value="ECO:0007669"/>
    <property type="project" value="UniProtKB-UniRule"/>
</dbReference>
<keyword evidence="4 10" id="KW-1003">Cell membrane</keyword>